<evidence type="ECO:0000256" key="1">
    <source>
        <dbReference type="ARBA" id="ARBA00022603"/>
    </source>
</evidence>
<evidence type="ECO:0000256" key="2">
    <source>
        <dbReference type="ARBA" id="ARBA00022679"/>
    </source>
</evidence>
<dbReference type="GO" id="GO:0008168">
    <property type="term" value="F:methyltransferase activity"/>
    <property type="evidence" value="ECO:0007669"/>
    <property type="project" value="UniProtKB-KW"/>
</dbReference>
<gene>
    <name evidence="5" type="ORF">AMORRO_LOCUS10481</name>
</gene>
<dbReference type="SUPFAM" id="SSF53335">
    <property type="entry name" value="S-adenosyl-L-methionine-dependent methyltransferases"/>
    <property type="match status" value="1"/>
</dbReference>
<dbReference type="InterPro" id="IPR041698">
    <property type="entry name" value="Methyltransf_25"/>
</dbReference>
<name>A0A9N9E6Q4_9GLOM</name>
<dbReference type="OrthoDB" id="2013972at2759"/>
<evidence type="ECO:0000313" key="6">
    <source>
        <dbReference type="Proteomes" id="UP000789342"/>
    </source>
</evidence>
<feature type="domain" description="Methyltransferase" evidence="4">
    <location>
        <begin position="58"/>
        <end position="152"/>
    </location>
</feature>
<dbReference type="EMBL" id="CAJVPV010011630">
    <property type="protein sequence ID" value="CAG8662853.1"/>
    <property type="molecule type" value="Genomic_DNA"/>
</dbReference>
<organism evidence="5 6">
    <name type="scientific">Acaulospora morrowiae</name>
    <dbReference type="NCBI Taxonomy" id="94023"/>
    <lineage>
        <taxon>Eukaryota</taxon>
        <taxon>Fungi</taxon>
        <taxon>Fungi incertae sedis</taxon>
        <taxon>Mucoromycota</taxon>
        <taxon>Glomeromycotina</taxon>
        <taxon>Glomeromycetes</taxon>
        <taxon>Diversisporales</taxon>
        <taxon>Acaulosporaceae</taxon>
        <taxon>Acaulospora</taxon>
    </lineage>
</organism>
<evidence type="ECO:0000259" key="4">
    <source>
        <dbReference type="Pfam" id="PF13649"/>
    </source>
</evidence>
<dbReference type="PANTHER" id="PTHR43591:SF24">
    <property type="entry name" value="2-METHOXY-6-POLYPRENYL-1,4-BENZOQUINOL METHYLASE, MITOCHONDRIAL"/>
    <property type="match status" value="1"/>
</dbReference>
<keyword evidence="2" id="KW-0808">Transferase</keyword>
<protein>
    <submittedName>
        <fullName evidence="5">12891_t:CDS:1</fullName>
    </submittedName>
</protein>
<dbReference type="PANTHER" id="PTHR43591">
    <property type="entry name" value="METHYLTRANSFERASE"/>
    <property type="match status" value="1"/>
</dbReference>
<accession>A0A9N9E6Q4</accession>
<dbReference type="Proteomes" id="UP000789342">
    <property type="component" value="Unassembled WGS sequence"/>
</dbReference>
<reference evidence="5" key="1">
    <citation type="submission" date="2021-06" db="EMBL/GenBank/DDBJ databases">
        <authorList>
            <person name="Kallberg Y."/>
            <person name="Tangrot J."/>
            <person name="Rosling A."/>
        </authorList>
    </citation>
    <scope>NUCLEOTIDE SEQUENCE</scope>
    <source>
        <strain evidence="5">CL551</strain>
    </source>
</reference>
<dbReference type="AlphaFoldDB" id="A0A9N9E6Q4"/>
<comment type="caution">
    <text evidence="5">The sequence shown here is derived from an EMBL/GenBank/DDBJ whole genome shotgun (WGS) entry which is preliminary data.</text>
</comment>
<dbReference type="Gene3D" id="3.40.50.150">
    <property type="entry name" value="Vaccinia Virus protein VP39"/>
    <property type="match status" value="1"/>
</dbReference>
<keyword evidence="1" id="KW-0489">Methyltransferase</keyword>
<dbReference type="PROSITE" id="PS01184">
    <property type="entry name" value="UBIE_2"/>
    <property type="match status" value="1"/>
</dbReference>
<sequence length="288" mass="32909">MGNRLSNPGNGPRRIRDYVIDEGEIDRLQVQHHIFRTLWEGNFKAPVEEILNSGNARVLDVGCGTGTWACDVISDFPMCHITGIDRSELLFPYQPPQNVRFQCVDSYLKGLSAFNDNSFDYLHMRLCWSHFTRDQWRNTILLELARVIKPGGWLEIVDFSVDAQNMGPATAQFVQTILEQSRLQNLDHQIIPSLPNLLRSIPSLSPQVHHQIRLLPCGSWDVGLGTCYENISRSTLSKSIENLPPEKAQEYREMFENILEEIRLYRTSAICHRIFVQKGTNNSSNIAV</sequence>
<evidence type="ECO:0000256" key="3">
    <source>
        <dbReference type="ARBA" id="ARBA00022691"/>
    </source>
</evidence>
<dbReference type="InterPro" id="IPR029063">
    <property type="entry name" value="SAM-dependent_MTases_sf"/>
</dbReference>
<keyword evidence="3" id="KW-0949">S-adenosyl-L-methionine</keyword>
<dbReference type="Pfam" id="PF13649">
    <property type="entry name" value="Methyltransf_25"/>
    <property type="match status" value="1"/>
</dbReference>
<proteinExistence type="predicted"/>
<evidence type="ECO:0000313" key="5">
    <source>
        <dbReference type="EMBL" id="CAG8662853.1"/>
    </source>
</evidence>
<dbReference type="CDD" id="cd02440">
    <property type="entry name" value="AdoMet_MTases"/>
    <property type="match status" value="1"/>
</dbReference>
<keyword evidence="6" id="KW-1185">Reference proteome</keyword>
<dbReference type="InterPro" id="IPR023576">
    <property type="entry name" value="UbiE/COQ5_MeTrFase_CS"/>
</dbReference>
<dbReference type="GO" id="GO:0032259">
    <property type="term" value="P:methylation"/>
    <property type="evidence" value="ECO:0007669"/>
    <property type="project" value="UniProtKB-KW"/>
</dbReference>